<evidence type="ECO:0000313" key="4">
    <source>
        <dbReference type="Proteomes" id="UP001429745"/>
    </source>
</evidence>
<keyword evidence="2" id="KW-1133">Transmembrane helix</keyword>
<feature type="transmembrane region" description="Helical" evidence="2">
    <location>
        <begin position="100"/>
        <end position="125"/>
    </location>
</feature>
<organism evidence="3 4">
    <name type="scientific">Microbacterium salsuginis</name>
    <dbReference type="NCBI Taxonomy" id="2722803"/>
    <lineage>
        <taxon>Bacteria</taxon>
        <taxon>Bacillati</taxon>
        <taxon>Actinomycetota</taxon>
        <taxon>Actinomycetes</taxon>
        <taxon>Micrococcales</taxon>
        <taxon>Microbacteriaceae</taxon>
        <taxon>Microbacterium</taxon>
    </lineage>
</organism>
<feature type="region of interest" description="Disordered" evidence="1">
    <location>
        <begin position="46"/>
        <end position="67"/>
    </location>
</feature>
<feature type="compositionally biased region" description="Basic and acidic residues" evidence="1">
    <location>
        <begin position="50"/>
        <end position="66"/>
    </location>
</feature>
<comment type="caution">
    <text evidence="3">The sequence shown here is derived from an EMBL/GenBank/DDBJ whole genome shotgun (WGS) entry which is preliminary data.</text>
</comment>
<evidence type="ECO:0000256" key="1">
    <source>
        <dbReference type="SAM" id="MobiDB-lite"/>
    </source>
</evidence>
<keyword evidence="4" id="KW-1185">Reference proteome</keyword>
<keyword evidence="2" id="KW-0812">Transmembrane</keyword>
<reference evidence="3 4" key="1">
    <citation type="submission" date="2020-04" db="EMBL/GenBank/DDBJ databases">
        <title>CFH 90308 Microbacterium sp.</title>
        <authorList>
            <person name="Nie G."/>
            <person name="Ming H."/>
            <person name="Xia T."/>
        </authorList>
    </citation>
    <scope>NUCLEOTIDE SEQUENCE [LARGE SCALE GENOMIC DNA]</scope>
    <source>
        <strain evidence="3 4">CFH 90308</strain>
    </source>
</reference>
<evidence type="ECO:0000256" key="2">
    <source>
        <dbReference type="SAM" id="Phobius"/>
    </source>
</evidence>
<evidence type="ECO:0000313" key="3">
    <source>
        <dbReference type="EMBL" id="NLP82273.1"/>
    </source>
</evidence>
<feature type="transmembrane region" description="Helical" evidence="2">
    <location>
        <begin position="131"/>
        <end position="152"/>
    </location>
</feature>
<protein>
    <submittedName>
        <fullName evidence="3">Uncharacterized protein</fullName>
    </submittedName>
</protein>
<gene>
    <name evidence="3" type="ORF">HF576_00260</name>
</gene>
<dbReference type="Proteomes" id="UP001429745">
    <property type="component" value="Unassembled WGS sequence"/>
</dbReference>
<proteinExistence type="predicted"/>
<accession>A0ABX1K5J8</accession>
<name>A0ABX1K5J8_9MICO</name>
<dbReference type="RefSeq" id="WP_168910800.1">
    <property type="nucleotide sequence ID" value="NZ_JABACI010000001.1"/>
</dbReference>
<dbReference type="EMBL" id="JABACI010000001">
    <property type="protein sequence ID" value="NLP82273.1"/>
    <property type="molecule type" value="Genomic_DNA"/>
</dbReference>
<feature type="transmembrane region" description="Helical" evidence="2">
    <location>
        <begin position="172"/>
        <end position="193"/>
    </location>
</feature>
<sequence>MPATPDIGSVARPTALRTAGVRPLPIAAVPLAVTSRGALPSGVLGEEMASEAHDDRSAPTRTDRTSDAVLDVPVLSTTDRGSRMTTLAPGQPVGRLSAGLVLRMLAASALWAVAASVPFTALLALAPASQVAQTLGSPWATVAALIVGFFAVRESLNVRDRAKSTFGQTRVAGLLAGLTVTGGQALSAAWWLAASVQAQPMPPLDLANIATAPEIPREVGALVGAVWAVWAATQLARLPGALHHARSRQRTLERLQLSGTRHEGVFTRVDFRNHWVWDQPHFTVEVRFETPEGGDVVRAHMRTDSDRVPVGGTRAIVLTDPTGAVAVELDDRADILWEPENKYRAPEG</sequence>
<keyword evidence="2" id="KW-0472">Membrane</keyword>